<proteinExistence type="predicted"/>
<dbReference type="STRING" id="1314785.A0A165F5X9"/>
<organism evidence="2 3">
    <name type="scientific">Laetiporus sulphureus 93-53</name>
    <dbReference type="NCBI Taxonomy" id="1314785"/>
    <lineage>
        <taxon>Eukaryota</taxon>
        <taxon>Fungi</taxon>
        <taxon>Dikarya</taxon>
        <taxon>Basidiomycota</taxon>
        <taxon>Agaricomycotina</taxon>
        <taxon>Agaricomycetes</taxon>
        <taxon>Polyporales</taxon>
        <taxon>Laetiporus</taxon>
    </lineage>
</organism>
<dbReference type="GeneID" id="63822861"/>
<dbReference type="Proteomes" id="UP000076871">
    <property type="component" value="Unassembled WGS sequence"/>
</dbReference>
<dbReference type="InParanoid" id="A0A165F5X9"/>
<gene>
    <name evidence="2" type="ORF">LAESUDRAFT_68367</name>
</gene>
<dbReference type="InterPro" id="IPR001810">
    <property type="entry name" value="F-box_dom"/>
</dbReference>
<dbReference type="OrthoDB" id="2780918at2759"/>
<evidence type="ECO:0000313" key="3">
    <source>
        <dbReference type="Proteomes" id="UP000076871"/>
    </source>
</evidence>
<dbReference type="PROSITE" id="PS50181">
    <property type="entry name" value="FBOX"/>
    <property type="match status" value="1"/>
</dbReference>
<protein>
    <recommendedName>
        <fullName evidence="1">F-box domain-containing protein</fullName>
    </recommendedName>
</protein>
<evidence type="ECO:0000259" key="1">
    <source>
        <dbReference type="PROSITE" id="PS50181"/>
    </source>
</evidence>
<name>A0A165F5X9_9APHY</name>
<accession>A0A165F5X9</accession>
<feature type="domain" description="F-box" evidence="1">
    <location>
        <begin position="1"/>
        <end position="52"/>
    </location>
</feature>
<dbReference type="EMBL" id="KV427615">
    <property type="protein sequence ID" value="KZT08453.1"/>
    <property type="molecule type" value="Genomic_DNA"/>
</dbReference>
<evidence type="ECO:0000313" key="2">
    <source>
        <dbReference type="EMBL" id="KZT08453.1"/>
    </source>
</evidence>
<sequence length="471" mass="53315">MSLATLNADVLTEIVSLLSTKEAFRLSLTNKQVNTVAMQRVYRIIDLKWPRHVKQMCRVLLQEPAKRLVFVRELRISSIALEGANNATVARIVELLSHPFSAHIQRLTLGCIERLLEEHPSCADAVAALPALTQLELGDAYESSLAMIERLTSKPRRLALQFDLPFLEGDSIPTLFSEASGTPTEISESSTTSHEMTMHHPLPDPRLQWFSLHHLFLKKCNLPMSVFVLAFPNVKRICLRQVTSSLPSKNNGVCWPRLDCLDMGDVTYRHPWKVTCPVRHLVLGISRAVGSPKSALSLVKMTMPIVLELETSLKLSTRFWDKLARVGKRLRYLIIVLKKADTVSSSGDYAQNLNHWKSQLPAFMSKLNVSCIRICYPSSLPVAQDILEDVPQILMRSIPSLCYVALDRHHSSERSIWYEGQYDGYQSESTWWRITRIGTRDWEGLARMTTELGEKIDAHMKSDEVESSLPC</sequence>
<dbReference type="RefSeq" id="XP_040766193.1">
    <property type="nucleotide sequence ID" value="XM_040905832.1"/>
</dbReference>
<reference evidence="2 3" key="1">
    <citation type="journal article" date="2016" name="Mol. Biol. Evol.">
        <title>Comparative Genomics of Early-Diverging Mushroom-Forming Fungi Provides Insights into the Origins of Lignocellulose Decay Capabilities.</title>
        <authorList>
            <person name="Nagy L.G."/>
            <person name="Riley R."/>
            <person name="Tritt A."/>
            <person name="Adam C."/>
            <person name="Daum C."/>
            <person name="Floudas D."/>
            <person name="Sun H."/>
            <person name="Yadav J.S."/>
            <person name="Pangilinan J."/>
            <person name="Larsson K.H."/>
            <person name="Matsuura K."/>
            <person name="Barry K."/>
            <person name="Labutti K."/>
            <person name="Kuo R."/>
            <person name="Ohm R.A."/>
            <person name="Bhattacharya S.S."/>
            <person name="Shirouzu T."/>
            <person name="Yoshinaga Y."/>
            <person name="Martin F.M."/>
            <person name="Grigoriev I.V."/>
            <person name="Hibbett D.S."/>
        </authorList>
    </citation>
    <scope>NUCLEOTIDE SEQUENCE [LARGE SCALE GENOMIC DNA]</scope>
    <source>
        <strain evidence="2 3">93-53</strain>
    </source>
</reference>
<dbReference type="AlphaFoldDB" id="A0A165F5X9"/>
<keyword evidence="3" id="KW-1185">Reference proteome</keyword>